<proteinExistence type="predicted"/>
<reference evidence="2 3" key="1">
    <citation type="journal article" date="2015" name="Genome Announc.">
        <title>Genome Sequences of Five Additional Brevibacillus laterosporus Bacteriophages.</title>
        <authorList>
            <person name="Merrill B.D."/>
            <person name="Berg J.A."/>
            <person name="Graves K.A."/>
            <person name="Ward A.T."/>
            <person name="Hilton J.A."/>
            <person name="Wake B.N."/>
            <person name="Grose J.H."/>
            <person name="Breakwell D.P."/>
            <person name="Burnett S.H."/>
        </authorList>
    </citation>
    <scope>NUCLEOTIDE SEQUENCE [LARGE SCALE GENOMIC DNA]</scope>
</reference>
<accession>A0A0K2CNJ6</accession>
<keyword evidence="1" id="KW-0812">Transmembrane</keyword>
<keyword evidence="1" id="KW-0472">Membrane</keyword>
<evidence type="ECO:0000313" key="3">
    <source>
        <dbReference type="Proteomes" id="UP000208104"/>
    </source>
</evidence>
<feature type="transmembrane region" description="Helical" evidence="1">
    <location>
        <begin position="6"/>
        <end position="22"/>
    </location>
</feature>
<evidence type="ECO:0000313" key="2">
    <source>
        <dbReference type="EMBL" id="ALA07139.1"/>
    </source>
</evidence>
<protein>
    <submittedName>
        <fullName evidence="2">Uncharacterized protein</fullName>
    </submittedName>
</protein>
<dbReference type="GeneID" id="26625951"/>
<keyword evidence="1" id="KW-1133">Transmembrane helix</keyword>
<name>A0A0K2CNJ6_9CAUD</name>
<dbReference type="KEGG" id="vg:26625951"/>
<organism evidence="2 3">
    <name type="scientific">Brevibacillus phage Jenst</name>
    <dbReference type="NCBI Taxonomy" id="1691954"/>
    <lineage>
        <taxon>Viruses</taxon>
        <taxon>Duplodnaviria</taxon>
        <taxon>Heunggongvirae</taxon>
        <taxon>Uroviricota</taxon>
        <taxon>Caudoviricetes</taxon>
        <taxon>Jenstvirus</taxon>
        <taxon>Jenstvirus jenst</taxon>
    </lineage>
</organism>
<dbReference type="RefSeq" id="YP_009199070.1">
    <property type="nucleotide sequence ID" value="NC_028805.1"/>
</dbReference>
<keyword evidence="3" id="KW-1185">Reference proteome</keyword>
<gene>
    <name evidence="2" type="ORF">JENST_9</name>
</gene>
<sequence length="79" mass="9588">MDINILSSNYLYFLFSTLMWYYKNTSAYNKKDRKMREHLTVCVQETFTSKGRLTYRLKIRHSPQFPGSREVISFYRMSV</sequence>
<dbReference type="Proteomes" id="UP000208104">
    <property type="component" value="Segment"/>
</dbReference>
<evidence type="ECO:0000256" key="1">
    <source>
        <dbReference type="SAM" id="Phobius"/>
    </source>
</evidence>
<dbReference type="EMBL" id="KT151955">
    <property type="protein sequence ID" value="ALA07139.1"/>
    <property type="molecule type" value="Genomic_DNA"/>
</dbReference>